<evidence type="ECO:0000313" key="11">
    <source>
        <dbReference type="Proteomes" id="UP001225316"/>
    </source>
</evidence>
<evidence type="ECO:0000256" key="7">
    <source>
        <dbReference type="ARBA" id="ARBA00048924"/>
    </source>
</evidence>
<comment type="similarity">
    <text evidence="2 8">Belongs to the acetyltransferase family. EctA subfamily.</text>
</comment>
<accession>A0ABU1AYI2</accession>
<evidence type="ECO:0000256" key="5">
    <source>
        <dbReference type="ARBA" id="ARBA00022679"/>
    </source>
</evidence>
<evidence type="ECO:0000256" key="3">
    <source>
        <dbReference type="ARBA" id="ARBA00012355"/>
    </source>
</evidence>
<keyword evidence="11" id="KW-1185">Reference proteome</keyword>
<dbReference type="InterPro" id="IPR016181">
    <property type="entry name" value="Acyl_CoA_acyltransferase"/>
</dbReference>
<comment type="catalytic activity">
    <reaction evidence="7 8">
        <text>L-2,4-diaminobutanoate + acetyl-CoA = (2S)-4-acetamido-2-aminobutanoate + CoA + H(+)</text>
        <dbReference type="Rhea" id="RHEA:16901"/>
        <dbReference type="ChEBI" id="CHEBI:15378"/>
        <dbReference type="ChEBI" id="CHEBI:57287"/>
        <dbReference type="ChEBI" id="CHEBI:57288"/>
        <dbReference type="ChEBI" id="CHEBI:58761"/>
        <dbReference type="ChEBI" id="CHEBI:58929"/>
        <dbReference type="EC" id="2.3.1.178"/>
    </reaction>
</comment>
<dbReference type="CDD" id="cd04301">
    <property type="entry name" value="NAT_SF"/>
    <property type="match status" value="1"/>
</dbReference>
<dbReference type="EC" id="2.3.1.178" evidence="3 8"/>
<keyword evidence="6 8" id="KW-0012">Acyltransferase</keyword>
<name>A0ABU1AYI2_9BACT</name>
<dbReference type="GO" id="GO:0033816">
    <property type="term" value="F:diaminobutyrate acetyltransferase activity"/>
    <property type="evidence" value="ECO:0007669"/>
    <property type="project" value="UniProtKB-EC"/>
</dbReference>
<keyword evidence="5 8" id="KW-0808">Transferase</keyword>
<dbReference type="SUPFAM" id="SSF55729">
    <property type="entry name" value="Acyl-CoA N-acyltransferases (Nat)"/>
    <property type="match status" value="1"/>
</dbReference>
<dbReference type="Proteomes" id="UP001225316">
    <property type="component" value="Unassembled WGS sequence"/>
</dbReference>
<feature type="domain" description="N-acetyltransferase" evidence="9">
    <location>
        <begin position="1"/>
        <end position="150"/>
    </location>
</feature>
<dbReference type="Pfam" id="PF00583">
    <property type="entry name" value="Acetyltransf_1"/>
    <property type="match status" value="1"/>
</dbReference>
<evidence type="ECO:0000256" key="1">
    <source>
        <dbReference type="ARBA" id="ARBA00004978"/>
    </source>
</evidence>
<dbReference type="InterPro" id="IPR000182">
    <property type="entry name" value="GNAT_dom"/>
</dbReference>
<dbReference type="InterPro" id="IPR012772">
    <property type="entry name" value="Ectoine_EctA"/>
</dbReference>
<evidence type="ECO:0000313" key="10">
    <source>
        <dbReference type="EMBL" id="MDQ8209220.1"/>
    </source>
</evidence>
<evidence type="ECO:0000256" key="4">
    <source>
        <dbReference type="ARBA" id="ARBA00017935"/>
    </source>
</evidence>
<comment type="function">
    <text evidence="8">Catalyzes the acetylation of L-2,4-diaminobutyrate (DABA) to gamma-N-acetyl-alpha,gamma-diaminobutyric acid (ADABA) with acetyl coenzyme A.</text>
</comment>
<protein>
    <recommendedName>
        <fullName evidence="4 8">L-2,4-diaminobutyric acid acetyltransferase</fullName>
        <shortName evidence="8">DABA acetyltransferase</shortName>
        <ecNumber evidence="3 8">2.3.1.178</ecNumber>
    </recommendedName>
</protein>
<dbReference type="PROSITE" id="PS51186">
    <property type="entry name" value="GNAT"/>
    <property type="match status" value="1"/>
</dbReference>
<proteinExistence type="inferred from homology"/>
<dbReference type="RefSeq" id="WP_308952108.1">
    <property type="nucleotide sequence ID" value="NZ_JARXHW010000057.1"/>
</dbReference>
<organism evidence="10 11">
    <name type="scientific">Thalassobacterium maritimum</name>
    <dbReference type="NCBI Taxonomy" id="3041265"/>
    <lineage>
        <taxon>Bacteria</taxon>
        <taxon>Pseudomonadati</taxon>
        <taxon>Verrucomicrobiota</taxon>
        <taxon>Opitutia</taxon>
        <taxon>Puniceicoccales</taxon>
        <taxon>Coraliomargaritaceae</taxon>
        <taxon>Thalassobacterium</taxon>
    </lineage>
</organism>
<evidence type="ECO:0000256" key="6">
    <source>
        <dbReference type="ARBA" id="ARBA00023315"/>
    </source>
</evidence>
<comment type="pathway">
    <text evidence="1 8">Amine and polyamine biosynthesis; ectoine biosynthesis; L-ectoine from L-aspartate 4-semialdehyde: step 2/3.</text>
</comment>
<sequence>MDGSSINRLVAQSPPLDTNSTYCNLLQCIHFSDTSIIAKKLGEPVGFVSGYMIPRKACTLFIWQVVVSAEARGQGLALRMLRELLQRGHSEEVRFLETTITKENEASWALFRKLAKELSAKLEVSVAFDKETHFFGEHETEHLVRIGPFN</sequence>
<dbReference type="EMBL" id="JARXHW010000057">
    <property type="protein sequence ID" value="MDQ8209220.1"/>
    <property type="molecule type" value="Genomic_DNA"/>
</dbReference>
<evidence type="ECO:0000256" key="8">
    <source>
        <dbReference type="RuleBase" id="RU365045"/>
    </source>
</evidence>
<comment type="caution">
    <text evidence="10">The sequence shown here is derived from an EMBL/GenBank/DDBJ whole genome shotgun (WGS) entry which is preliminary data.</text>
</comment>
<dbReference type="NCBIfam" id="TIGR02406">
    <property type="entry name" value="ectoine_EctA"/>
    <property type="match status" value="1"/>
</dbReference>
<reference evidence="10 11" key="1">
    <citation type="submission" date="2023-04" db="EMBL/GenBank/DDBJ databases">
        <title>A novel bacteria isolated from coastal sediment.</title>
        <authorList>
            <person name="Liu X.-J."/>
            <person name="Du Z.-J."/>
        </authorList>
    </citation>
    <scope>NUCLEOTIDE SEQUENCE [LARGE SCALE GENOMIC DNA]</scope>
    <source>
        <strain evidence="10 11">SDUM461003</strain>
    </source>
</reference>
<evidence type="ECO:0000259" key="9">
    <source>
        <dbReference type="PROSITE" id="PS51186"/>
    </source>
</evidence>
<gene>
    <name evidence="8 10" type="primary">ectA</name>
    <name evidence="10" type="ORF">QEH52_16965</name>
</gene>
<evidence type="ECO:0000256" key="2">
    <source>
        <dbReference type="ARBA" id="ARBA00010712"/>
    </source>
</evidence>
<dbReference type="Gene3D" id="3.40.630.30">
    <property type="match status" value="1"/>
</dbReference>